<proteinExistence type="predicted"/>
<name>A0A1I3PIF7_9BACT</name>
<evidence type="ECO:0000313" key="2">
    <source>
        <dbReference type="Proteomes" id="UP000198635"/>
    </source>
</evidence>
<dbReference type="EMBL" id="FORX01000002">
    <property type="protein sequence ID" value="SFJ21263.1"/>
    <property type="molecule type" value="Genomic_DNA"/>
</dbReference>
<protein>
    <submittedName>
        <fullName evidence="1">Uncharacterized protein</fullName>
    </submittedName>
</protein>
<gene>
    <name evidence="1" type="ORF">SAMN04488082_10210</name>
</gene>
<reference evidence="2" key="1">
    <citation type="submission" date="2016-10" db="EMBL/GenBank/DDBJ databases">
        <authorList>
            <person name="Varghese N."/>
            <person name="Submissions S."/>
        </authorList>
    </citation>
    <scope>NUCLEOTIDE SEQUENCE [LARGE SCALE GENOMIC DNA]</scope>
    <source>
        <strain evidence="2">DSM 5918</strain>
    </source>
</reference>
<dbReference type="Proteomes" id="UP000198635">
    <property type="component" value="Unassembled WGS sequence"/>
</dbReference>
<organism evidence="1 2">
    <name type="scientific">Desulfomicrobium apsheronum</name>
    <dbReference type="NCBI Taxonomy" id="52560"/>
    <lineage>
        <taxon>Bacteria</taxon>
        <taxon>Pseudomonadati</taxon>
        <taxon>Thermodesulfobacteriota</taxon>
        <taxon>Desulfovibrionia</taxon>
        <taxon>Desulfovibrionales</taxon>
        <taxon>Desulfomicrobiaceae</taxon>
        <taxon>Desulfomicrobium</taxon>
    </lineage>
</organism>
<sequence length="66" mass="7503">MKETLQDRYLIERAYRNAFGLCSPSTTDFPKEALFELGFKAILRGSPVTEEELQAWIAKNSPPTKP</sequence>
<evidence type="ECO:0000313" key="1">
    <source>
        <dbReference type="EMBL" id="SFJ21263.1"/>
    </source>
</evidence>
<accession>A0A1I3PIF7</accession>
<keyword evidence="2" id="KW-1185">Reference proteome</keyword>
<dbReference type="STRING" id="52560.SAMN04488082_10210"/>
<dbReference type="AlphaFoldDB" id="A0A1I3PIF7"/>